<protein>
    <submittedName>
        <fullName evidence="1">Uncharacterized protein</fullName>
    </submittedName>
</protein>
<dbReference type="RefSeq" id="XP_016226878.1">
    <property type="nucleotide sequence ID" value="XM_016367360.1"/>
</dbReference>
<dbReference type="AlphaFoldDB" id="A0A0D1ZMV6"/>
<dbReference type="EMBL" id="KN847521">
    <property type="protein sequence ID" value="KIV95304.1"/>
    <property type="molecule type" value="Genomic_DNA"/>
</dbReference>
<dbReference type="Proteomes" id="UP000054302">
    <property type="component" value="Unassembled WGS sequence"/>
</dbReference>
<evidence type="ECO:0000313" key="2">
    <source>
        <dbReference type="Proteomes" id="UP000054302"/>
    </source>
</evidence>
<sequence>MKEEILELSRWEKTNKVSGYKMWEKEVEEEGRVGRNESDEVKGEGEGARGGDTYVGLGLVPKYRCQAC</sequence>
<name>A0A0D1ZMV6_EXOME</name>
<keyword evidence="2" id="KW-1185">Reference proteome</keyword>
<organism evidence="1 2">
    <name type="scientific">Exophiala mesophila</name>
    <name type="common">Black yeast-like fungus</name>
    <dbReference type="NCBI Taxonomy" id="212818"/>
    <lineage>
        <taxon>Eukaryota</taxon>
        <taxon>Fungi</taxon>
        <taxon>Dikarya</taxon>
        <taxon>Ascomycota</taxon>
        <taxon>Pezizomycotina</taxon>
        <taxon>Eurotiomycetes</taxon>
        <taxon>Chaetothyriomycetidae</taxon>
        <taxon>Chaetothyriales</taxon>
        <taxon>Herpotrichiellaceae</taxon>
        <taxon>Exophiala</taxon>
    </lineage>
</organism>
<reference evidence="1 2" key="1">
    <citation type="submission" date="2015-01" db="EMBL/GenBank/DDBJ databases">
        <title>The Genome Sequence of Exophiala mesophila CBS40295.</title>
        <authorList>
            <consortium name="The Broad Institute Genomics Platform"/>
            <person name="Cuomo C."/>
            <person name="de Hoog S."/>
            <person name="Gorbushina A."/>
            <person name="Stielow B."/>
            <person name="Teixiera M."/>
            <person name="Abouelleil A."/>
            <person name="Chapman S.B."/>
            <person name="Priest M."/>
            <person name="Young S.K."/>
            <person name="Wortman J."/>
            <person name="Nusbaum C."/>
            <person name="Birren B."/>
        </authorList>
    </citation>
    <scope>NUCLEOTIDE SEQUENCE [LARGE SCALE GENOMIC DNA]</scope>
    <source>
        <strain evidence="1 2">CBS 40295</strain>
    </source>
</reference>
<evidence type="ECO:0000313" key="1">
    <source>
        <dbReference type="EMBL" id="KIV95304.1"/>
    </source>
</evidence>
<dbReference type="HOGENOM" id="CLU_2793981_0_0_1"/>
<dbReference type="VEuPathDB" id="FungiDB:PV10_02974"/>
<dbReference type="GeneID" id="27320819"/>
<accession>A0A0D1ZMV6</accession>
<gene>
    <name evidence="1" type="ORF">PV10_02974</name>
</gene>
<proteinExistence type="predicted"/>